<accession>A0A9D4TUM8</accession>
<evidence type="ECO:0000313" key="2">
    <source>
        <dbReference type="Proteomes" id="UP001055712"/>
    </source>
</evidence>
<reference evidence="1" key="2">
    <citation type="submission" date="2020-11" db="EMBL/GenBank/DDBJ databases">
        <authorList>
            <person name="Cecchin M."/>
            <person name="Marcolungo L."/>
            <person name="Rossato M."/>
            <person name="Girolomoni L."/>
            <person name="Cosentino E."/>
            <person name="Cuine S."/>
            <person name="Li-Beisson Y."/>
            <person name="Delledonne M."/>
            <person name="Ballottari M."/>
        </authorList>
    </citation>
    <scope>NUCLEOTIDE SEQUENCE</scope>
    <source>
        <strain evidence="1">211/11P</strain>
        <tissue evidence="1">Whole cell</tissue>
    </source>
</reference>
<dbReference type="OrthoDB" id="504357at2759"/>
<protein>
    <submittedName>
        <fullName evidence="1">Uncharacterized protein</fullName>
    </submittedName>
</protein>
<proteinExistence type="predicted"/>
<organism evidence="1 2">
    <name type="scientific">Chlorella vulgaris</name>
    <name type="common">Green alga</name>
    <dbReference type="NCBI Taxonomy" id="3077"/>
    <lineage>
        <taxon>Eukaryota</taxon>
        <taxon>Viridiplantae</taxon>
        <taxon>Chlorophyta</taxon>
        <taxon>core chlorophytes</taxon>
        <taxon>Trebouxiophyceae</taxon>
        <taxon>Chlorellales</taxon>
        <taxon>Chlorellaceae</taxon>
        <taxon>Chlorella clade</taxon>
        <taxon>Chlorella</taxon>
    </lineage>
</organism>
<dbReference type="Proteomes" id="UP001055712">
    <property type="component" value="Unassembled WGS sequence"/>
</dbReference>
<gene>
    <name evidence="1" type="ORF">D9Q98_001600</name>
</gene>
<evidence type="ECO:0000313" key="1">
    <source>
        <dbReference type="EMBL" id="KAI3435535.1"/>
    </source>
</evidence>
<keyword evidence="2" id="KW-1185">Reference proteome</keyword>
<dbReference type="AlphaFoldDB" id="A0A9D4TUM8"/>
<dbReference type="EMBL" id="SIDB01000002">
    <property type="protein sequence ID" value="KAI3435535.1"/>
    <property type="molecule type" value="Genomic_DNA"/>
</dbReference>
<comment type="caution">
    <text evidence="1">The sequence shown here is derived from an EMBL/GenBank/DDBJ whole genome shotgun (WGS) entry which is preliminary data.</text>
</comment>
<sequence>MTSPAAQAPAANGRLTSLASQTGALAEKTYVSAKAYVPESVKPRVDQVEGAVAEVAAPYVHKAQDTGATLLRAADDRIDTALNTAQKVYSDNSAYLQAQLARQAEFHKSNLQSYKEAREAYLKKVEDAVEFVKQKGLTGSARAAADEVLARVGEAKVAVLGAPGYLLHKVQDAVDRLLAFGPVHSAVESAKPSLSAAKGQYLRVHDSVVATPQYKQVYDLAGTFAARAQQTWIVAKAKENLLPYAQPTMDSVVSSPYYSSLVQHLQPIEPTRA</sequence>
<reference evidence="1" key="1">
    <citation type="journal article" date="2019" name="Plant J.">
        <title>Chlorella vulgaris genome assembly and annotation reveals the molecular basis for metabolic acclimation to high light conditions.</title>
        <authorList>
            <person name="Cecchin M."/>
            <person name="Marcolungo L."/>
            <person name="Rossato M."/>
            <person name="Girolomoni L."/>
            <person name="Cosentino E."/>
            <person name="Cuine S."/>
            <person name="Li-Beisson Y."/>
            <person name="Delledonne M."/>
            <person name="Ballottari M."/>
        </authorList>
    </citation>
    <scope>NUCLEOTIDE SEQUENCE</scope>
    <source>
        <strain evidence="1">211/11P</strain>
    </source>
</reference>
<name>A0A9D4TUM8_CHLVU</name>